<evidence type="ECO:0000259" key="1">
    <source>
        <dbReference type="Pfam" id="PF01863"/>
    </source>
</evidence>
<dbReference type="Pfam" id="PF01863">
    <property type="entry name" value="YgjP-like"/>
    <property type="match status" value="1"/>
</dbReference>
<dbReference type="CDD" id="cd07344">
    <property type="entry name" value="M48_yhfN_like"/>
    <property type="match status" value="1"/>
</dbReference>
<dbReference type="PANTHER" id="PTHR30399">
    <property type="entry name" value="UNCHARACTERIZED PROTEIN YGJP"/>
    <property type="match status" value="1"/>
</dbReference>
<dbReference type="InterPro" id="IPR053136">
    <property type="entry name" value="UTP_pyrophosphatase-like"/>
</dbReference>
<dbReference type="PANTHER" id="PTHR30399:SF1">
    <property type="entry name" value="UTP PYROPHOSPHATASE"/>
    <property type="match status" value="1"/>
</dbReference>
<reference evidence="2 3" key="1">
    <citation type="submission" date="2017-05" db="EMBL/GenBank/DDBJ databases">
        <authorList>
            <person name="Song R."/>
            <person name="Chenine A.L."/>
            <person name="Ruprecht R.M."/>
        </authorList>
    </citation>
    <scope>NUCLEOTIDE SEQUENCE [LARGE SCALE GENOMIC DNA]</scope>
    <source>
        <strain evidence="2 3">CECT 8489</strain>
    </source>
</reference>
<accession>A0A238IWH3</accession>
<sequence length="224" mass="25606">MGWGTPLENVAEGVTIRRSARARRMTLRVSRLDGRVTLTLPPRTSDRAARNFLQDHAGWIANAREKTAPETRIEVGARLPVEGRLRRIEPGQGRQARIFEDRIEMPGPRALETALKHLARDRALPRIDHYASRVDRAVSGVSFRDTRSRWGSCTSEGRVMLSWRLVMAPPEVFDYVIAHEVAHLVEMNHSAAFWSVVEGLRPDFRDAKRWLKAEGPALHRFRFE</sequence>
<organism evidence="2 3">
    <name type="scientific">Boseongicola aestuarii</name>
    <dbReference type="NCBI Taxonomy" id="1470561"/>
    <lineage>
        <taxon>Bacteria</taxon>
        <taxon>Pseudomonadati</taxon>
        <taxon>Pseudomonadota</taxon>
        <taxon>Alphaproteobacteria</taxon>
        <taxon>Rhodobacterales</taxon>
        <taxon>Paracoccaceae</taxon>
        <taxon>Boseongicola</taxon>
    </lineage>
</organism>
<evidence type="ECO:0000313" key="2">
    <source>
        <dbReference type="EMBL" id="SMX22090.1"/>
    </source>
</evidence>
<dbReference type="EMBL" id="FXXQ01000001">
    <property type="protein sequence ID" value="SMX22090.1"/>
    <property type="molecule type" value="Genomic_DNA"/>
</dbReference>
<dbReference type="AlphaFoldDB" id="A0A238IWH3"/>
<dbReference type="OrthoDB" id="9795402at2"/>
<protein>
    <recommendedName>
        <fullName evidence="1">YgjP-like metallopeptidase domain-containing protein</fullName>
    </recommendedName>
</protein>
<proteinExistence type="predicted"/>
<feature type="domain" description="YgjP-like metallopeptidase" evidence="1">
    <location>
        <begin position="23"/>
        <end position="213"/>
    </location>
</feature>
<dbReference type="RefSeq" id="WP_093972090.1">
    <property type="nucleotide sequence ID" value="NZ_FXXQ01000001.1"/>
</dbReference>
<dbReference type="InterPro" id="IPR002725">
    <property type="entry name" value="YgjP-like_metallopeptidase"/>
</dbReference>
<keyword evidence="3" id="KW-1185">Reference proteome</keyword>
<gene>
    <name evidence="2" type="ORF">BOA8489_00180</name>
</gene>
<evidence type="ECO:0000313" key="3">
    <source>
        <dbReference type="Proteomes" id="UP000201838"/>
    </source>
</evidence>
<dbReference type="Gene3D" id="3.30.2010.10">
    <property type="entry name" value="Metalloproteases ('zincins'), catalytic domain"/>
    <property type="match status" value="1"/>
</dbReference>
<dbReference type="Proteomes" id="UP000201838">
    <property type="component" value="Unassembled WGS sequence"/>
</dbReference>
<name>A0A238IWH3_9RHOB</name>